<sequence length="202" mass="19942">MRYFLAALLLAVLTLLGGAPAAAGATLPVPLPGAAPATTGSADPHVRAAPWSADPDARAASAATRPAHPDDHAAYGTARAVPPYSADPDVRASLPEATVGPGPVRWSEAGRASAFGPGQRAGADRPHGPHHVPLLGHGALPPRPQGNPLPRGTSPGGGAAAPFAVVRAGAALPGVRGPPGATAGQPALRRSCSTDPSPRPPR</sequence>
<name>A0ABU8AAT9_9ACTN</name>
<feature type="compositionally biased region" description="Low complexity" evidence="1">
    <location>
        <begin position="47"/>
        <end position="66"/>
    </location>
</feature>
<keyword evidence="2" id="KW-0732">Signal</keyword>
<feature type="signal peptide" evidence="2">
    <location>
        <begin position="1"/>
        <end position="21"/>
    </location>
</feature>
<feature type="region of interest" description="Disordered" evidence="1">
    <location>
        <begin position="36"/>
        <end position="202"/>
    </location>
</feature>
<dbReference type="RefSeq" id="WP_332418190.1">
    <property type="nucleotide sequence ID" value="NZ_JARUMK010000001.1"/>
</dbReference>
<protein>
    <submittedName>
        <fullName evidence="3">Uncharacterized protein</fullName>
    </submittedName>
</protein>
<feature type="compositionally biased region" description="Low complexity" evidence="1">
    <location>
        <begin position="160"/>
        <end position="171"/>
    </location>
</feature>
<dbReference type="Proteomes" id="UP001382181">
    <property type="component" value="Unassembled WGS sequence"/>
</dbReference>
<proteinExistence type="predicted"/>
<dbReference type="EMBL" id="JARUMK010000001">
    <property type="protein sequence ID" value="MEH0563498.1"/>
    <property type="molecule type" value="Genomic_DNA"/>
</dbReference>
<organism evidence="3 4">
    <name type="scientific">Streptomyces silvae</name>
    <dbReference type="NCBI Taxonomy" id="2803812"/>
    <lineage>
        <taxon>Bacteria</taxon>
        <taxon>Bacillati</taxon>
        <taxon>Actinomycetota</taxon>
        <taxon>Actinomycetes</taxon>
        <taxon>Kitasatosporales</taxon>
        <taxon>Streptomycetaceae</taxon>
        <taxon>Streptomyces</taxon>
    </lineage>
</organism>
<evidence type="ECO:0000256" key="2">
    <source>
        <dbReference type="SAM" id="SignalP"/>
    </source>
</evidence>
<reference evidence="3 4" key="1">
    <citation type="submission" date="2023-04" db="EMBL/GenBank/DDBJ databases">
        <title>Genomic diversity of scab-causing Streptomyces spp. in the province of Quebec, Canada.</title>
        <authorList>
            <person name="Biessy A."/>
            <person name="Cadieux M."/>
            <person name="Ciotola M."/>
            <person name="Filion M."/>
        </authorList>
    </citation>
    <scope>NUCLEOTIDE SEQUENCE [LARGE SCALE GENOMIC DNA]</scope>
    <source>
        <strain evidence="3 4">B21-103</strain>
    </source>
</reference>
<keyword evidence="4" id="KW-1185">Reference proteome</keyword>
<gene>
    <name evidence="3" type="ORF">QBA37_30340</name>
</gene>
<evidence type="ECO:0000313" key="4">
    <source>
        <dbReference type="Proteomes" id="UP001382181"/>
    </source>
</evidence>
<comment type="caution">
    <text evidence="3">The sequence shown here is derived from an EMBL/GenBank/DDBJ whole genome shotgun (WGS) entry which is preliminary data.</text>
</comment>
<feature type="compositionally biased region" description="Low complexity" evidence="1">
    <location>
        <begin position="131"/>
        <end position="140"/>
    </location>
</feature>
<evidence type="ECO:0000313" key="3">
    <source>
        <dbReference type="EMBL" id="MEH0563498.1"/>
    </source>
</evidence>
<accession>A0ABU8AAT9</accession>
<feature type="chain" id="PRO_5046434434" evidence="2">
    <location>
        <begin position="22"/>
        <end position="202"/>
    </location>
</feature>
<evidence type="ECO:0000256" key="1">
    <source>
        <dbReference type="SAM" id="MobiDB-lite"/>
    </source>
</evidence>